<name>A0AAD6VAK7_9AGAR</name>
<sequence length="352" mass="38649">MHDLPPELISSILGLLGRSDIGAVRGANKFLHALATPRAFESLTVIDTVASAQGFSRLQSIPDIANCVKSVVFQPPSSRPRSQLSLFAGSVYMFTEADRNKRDAVPLAFTALYKLPHLKSLRFVFHDMGDYHLSMQYAILKAASSAPPPSLKSLTLKHLSSVPSALYESWGFEDFLLPLESLSIDVLLREQDARELGEFWAQMTPILYASQSVTTLHLGSNMRIGIVPTLEFPTTALPHLTSLSLARIFFNTQDEPGCAESFILLHRGHLARLTLEDCPLYGRNRVWARPWAVVLAGLRSQMLALRSIAVTGLQYAYEDAGRGFRTSDAEVVGVDGTPDESALRALLAEVQA</sequence>
<organism evidence="1 2">
    <name type="scientific">Mycena pura</name>
    <dbReference type="NCBI Taxonomy" id="153505"/>
    <lineage>
        <taxon>Eukaryota</taxon>
        <taxon>Fungi</taxon>
        <taxon>Dikarya</taxon>
        <taxon>Basidiomycota</taxon>
        <taxon>Agaricomycotina</taxon>
        <taxon>Agaricomycetes</taxon>
        <taxon>Agaricomycetidae</taxon>
        <taxon>Agaricales</taxon>
        <taxon>Marasmiineae</taxon>
        <taxon>Mycenaceae</taxon>
        <taxon>Mycena</taxon>
    </lineage>
</organism>
<gene>
    <name evidence="1" type="ORF">GGX14DRAFT_455607</name>
</gene>
<dbReference type="SUPFAM" id="SSF52047">
    <property type="entry name" value="RNI-like"/>
    <property type="match status" value="1"/>
</dbReference>
<dbReference type="EMBL" id="JARJCW010000036">
    <property type="protein sequence ID" value="KAJ7207504.1"/>
    <property type="molecule type" value="Genomic_DNA"/>
</dbReference>
<protein>
    <recommendedName>
        <fullName evidence="3">F-box domain-containing protein</fullName>
    </recommendedName>
</protein>
<proteinExistence type="predicted"/>
<keyword evidence="2" id="KW-1185">Reference proteome</keyword>
<evidence type="ECO:0008006" key="3">
    <source>
        <dbReference type="Google" id="ProtNLM"/>
    </source>
</evidence>
<dbReference type="Proteomes" id="UP001219525">
    <property type="component" value="Unassembled WGS sequence"/>
</dbReference>
<comment type="caution">
    <text evidence="1">The sequence shown here is derived from an EMBL/GenBank/DDBJ whole genome shotgun (WGS) entry which is preliminary data.</text>
</comment>
<accession>A0AAD6VAK7</accession>
<evidence type="ECO:0000313" key="1">
    <source>
        <dbReference type="EMBL" id="KAJ7207504.1"/>
    </source>
</evidence>
<evidence type="ECO:0000313" key="2">
    <source>
        <dbReference type="Proteomes" id="UP001219525"/>
    </source>
</evidence>
<reference evidence="1" key="1">
    <citation type="submission" date="2023-03" db="EMBL/GenBank/DDBJ databases">
        <title>Massive genome expansion in bonnet fungi (Mycena s.s.) driven by repeated elements and novel gene families across ecological guilds.</title>
        <authorList>
            <consortium name="Lawrence Berkeley National Laboratory"/>
            <person name="Harder C.B."/>
            <person name="Miyauchi S."/>
            <person name="Viragh M."/>
            <person name="Kuo A."/>
            <person name="Thoen E."/>
            <person name="Andreopoulos B."/>
            <person name="Lu D."/>
            <person name="Skrede I."/>
            <person name="Drula E."/>
            <person name="Henrissat B."/>
            <person name="Morin E."/>
            <person name="Kohler A."/>
            <person name="Barry K."/>
            <person name="LaButti K."/>
            <person name="Morin E."/>
            <person name="Salamov A."/>
            <person name="Lipzen A."/>
            <person name="Mereny Z."/>
            <person name="Hegedus B."/>
            <person name="Baldrian P."/>
            <person name="Stursova M."/>
            <person name="Weitz H."/>
            <person name="Taylor A."/>
            <person name="Grigoriev I.V."/>
            <person name="Nagy L.G."/>
            <person name="Martin F."/>
            <person name="Kauserud H."/>
        </authorList>
    </citation>
    <scope>NUCLEOTIDE SEQUENCE</scope>
    <source>
        <strain evidence="1">9144</strain>
    </source>
</reference>
<dbReference type="AlphaFoldDB" id="A0AAD6VAK7"/>